<keyword evidence="1" id="KW-0812">Transmembrane</keyword>
<accession>A0A9X1VLT1</accession>
<dbReference type="Pfam" id="PF19578">
    <property type="entry name" value="DUF6090"/>
    <property type="match status" value="1"/>
</dbReference>
<dbReference type="RefSeq" id="WP_242177991.1">
    <property type="nucleotide sequence ID" value="NZ_JAKQYM010000004.1"/>
</dbReference>
<evidence type="ECO:0000313" key="2">
    <source>
        <dbReference type="EMBL" id="MCI2228859.1"/>
    </source>
</evidence>
<sequence length="251" mass="28908">MIKIFSKIRLSLLSEGKSVKYLKYAIGEIVLVMIGILLALQVNNWNENRKIQKEELLLIESIKQDFIENKKRLNQTIKAQQRMIYFSNSFIKLIVSNKSKEVNIDSILQLKAYANSWFRAELVNSSYLTIVNSGKVNYIQNLNLKKRLADFSADLESGFEDDYESKESLIFMYKISYKYESDFLGEDEKKELGIEISKDSIRKSIELLIANKSYLGALLNKTGLESSRLNYQKTLLAQTDEILNVIKSGSK</sequence>
<feature type="transmembrane region" description="Helical" evidence="1">
    <location>
        <begin position="21"/>
        <end position="40"/>
    </location>
</feature>
<evidence type="ECO:0000256" key="1">
    <source>
        <dbReference type="SAM" id="Phobius"/>
    </source>
</evidence>
<dbReference type="InterPro" id="IPR045749">
    <property type="entry name" value="DUF6090"/>
</dbReference>
<protein>
    <submittedName>
        <fullName evidence="2">DUF6090 family protein</fullName>
    </submittedName>
</protein>
<evidence type="ECO:0000313" key="3">
    <source>
        <dbReference type="Proteomes" id="UP001139369"/>
    </source>
</evidence>
<proteinExistence type="predicted"/>
<keyword evidence="1" id="KW-0472">Membrane</keyword>
<gene>
    <name evidence="2" type="ORF">MC378_06735</name>
</gene>
<organism evidence="2 3">
    <name type="scientific">Polaribacter marinus</name>
    <dbReference type="NCBI Taxonomy" id="2916838"/>
    <lineage>
        <taxon>Bacteria</taxon>
        <taxon>Pseudomonadati</taxon>
        <taxon>Bacteroidota</taxon>
        <taxon>Flavobacteriia</taxon>
        <taxon>Flavobacteriales</taxon>
        <taxon>Flavobacteriaceae</taxon>
    </lineage>
</organism>
<dbReference type="EMBL" id="JAKQYM010000004">
    <property type="protein sequence ID" value="MCI2228859.1"/>
    <property type="molecule type" value="Genomic_DNA"/>
</dbReference>
<reference evidence="2" key="1">
    <citation type="submission" date="2022-02" db="EMBL/GenBank/DDBJ databases">
        <title>Polaribacter sp. MSW13, isolated from seawater.</title>
        <authorList>
            <person name="Kristyanto S."/>
            <person name="Jung J."/>
            <person name="Jeon C.O."/>
        </authorList>
    </citation>
    <scope>NUCLEOTIDE SEQUENCE</scope>
    <source>
        <strain evidence="2">MSW13</strain>
    </source>
</reference>
<name>A0A9X1VLT1_9FLAO</name>
<dbReference type="AlphaFoldDB" id="A0A9X1VLT1"/>
<keyword evidence="3" id="KW-1185">Reference proteome</keyword>
<keyword evidence="1" id="KW-1133">Transmembrane helix</keyword>
<comment type="caution">
    <text evidence="2">The sequence shown here is derived from an EMBL/GenBank/DDBJ whole genome shotgun (WGS) entry which is preliminary data.</text>
</comment>
<dbReference type="Proteomes" id="UP001139369">
    <property type="component" value="Unassembled WGS sequence"/>
</dbReference>